<dbReference type="AlphaFoldDB" id="A0A0L0NXW1"/>
<accession>A0A0L0NXW1</accession>
<organism evidence="1 2">
    <name type="scientific">Candidozyma auris</name>
    <name type="common">Yeast</name>
    <name type="synonym">Candida auris</name>
    <dbReference type="NCBI Taxonomy" id="498019"/>
    <lineage>
        <taxon>Eukaryota</taxon>
        <taxon>Fungi</taxon>
        <taxon>Dikarya</taxon>
        <taxon>Ascomycota</taxon>
        <taxon>Saccharomycotina</taxon>
        <taxon>Pichiomycetes</taxon>
        <taxon>Metschnikowiaceae</taxon>
        <taxon>Candidozyma</taxon>
    </lineage>
</organism>
<dbReference type="EMBL" id="LGST01000027">
    <property type="protein sequence ID" value="KND99022.1"/>
    <property type="molecule type" value="Genomic_DNA"/>
</dbReference>
<proteinExistence type="predicted"/>
<reference evidence="2" key="1">
    <citation type="journal article" date="2015" name="BMC Genomics">
        <title>Draft genome of a commonly misdiagnosed multidrug resistant pathogen Candida auris.</title>
        <authorList>
            <person name="Chatterjee S."/>
            <person name="Alampalli S.V."/>
            <person name="Nageshan R.K."/>
            <person name="Chettiar S.T."/>
            <person name="Joshi S."/>
            <person name="Tatu U.S."/>
        </authorList>
    </citation>
    <scope>NUCLEOTIDE SEQUENCE [LARGE SCALE GENOMIC DNA]</scope>
    <source>
        <strain evidence="2">6684</strain>
    </source>
</reference>
<name>A0A0L0NXW1_CANAR</name>
<dbReference type="Proteomes" id="UP000037122">
    <property type="component" value="Unassembled WGS sequence"/>
</dbReference>
<sequence>METMGPMKRTQGGLKRKKLVFQTKAAVVRTAG</sequence>
<evidence type="ECO:0000313" key="2">
    <source>
        <dbReference type="Proteomes" id="UP000037122"/>
    </source>
</evidence>
<evidence type="ECO:0000313" key="1">
    <source>
        <dbReference type="EMBL" id="KND99022.1"/>
    </source>
</evidence>
<comment type="caution">
    <text evidence="1">The sequence shown here is derived from an EMBL/GenBank/DDBJ whole genome shotgun (WGS) entry which is preliminary data.</text>
</comment>
<gene>
    <name evidence="1" type="ORF">QG37_04084</name>
</gene>
<protein>
    <submittedName>
        <fullName evidence="1">Uncharacterized protein</fullName>
    </submittedName>
</protein>